<proteinExistence type="inferred from homology"/>
<dbReference type="PANTHER" id="PTHR12812">
    <property type="entry name" value="HEPARAN SULFATE 6-O-SULFOTRANSFERASE 3"/>
    <property type="match status" value="1"/>
</dbReference>
<keyword evidence="8" id="KW-0735">Signal-anchor</keyword>
<gene>
    <name evidence="9" type="ORF">CUNI_LOCUS11278</name>
</gene>
<protein>
    <recommendedName>
        <fullName evidence="8">Heparan-sulfate 6-O-sulfotransferase</fullName>
        <ecNumber evidence="8">2.8.2.-</ecNumber>
    </recommendedName>
</protein>
<evidence type="ECO:0000256" key="7">
    <source>
        <dbReference type="ARBA" id="ARBA00023180"/>
    </source>
</evidence>
<dbReference type="InterPro" id="IPR005331">
    <property type="entry name" value="Sulfotransferase"/>
</dbReference>
<dbReference type="OrthoDB" id="406981at2759"/>
<evidence type="ECO:0000256" key="8">
    <source>
        <dbReference type="RuleBase" id="RU364122"/>
    </source>
</evidence>
<dbReference type="AlphaFoldDB" id="A0A8S3ZD18"/>
<dbReference type="Pfam" id="PF03567">
    <property type="entry name" value="Sulfotransfer_2"/>
    <property type="match status" value="1"/>
</dbReference>
<keyword evidence="10" id="KW-1185">Reference proteome</keyword>
<keyword evidence="6 8" id="KW-0472">Membrane</keyword>
<evidence type="ECO:0000313" key="10">
    <source>
        <dbReference type="Proteomes" id="UP000678393"/>
    </source>
</evidence>
<dbReference type="GO" id="GO:0016020">
    <property type="term" value="C:membrane"/>
    <property type="evidence" value="ECO:0007669"/>
    <property type="project" value="UniProtKB-SubCell"/>
</dbReference>
<keyword evidence="3 8" id="KW-0808">Transferase</keyword>
<reference evidence="9" key="1">
    <citation type="submission" date="2021-04" db="EMBL/GenBank/DDBJ databases">
        <authorList>
            <consortium name="Molecular Ecology Group"/>
        </authorList>
    </citation>
    <scope>NUCLEOTIDE SEQUENCE</scope>
</reference>
<keyword evidence="7" id="KW-0325">Glycoprotein</keyword>
<comment type="catalytic activity">
    <reaction evidence="8">
        <text>alpha-D-glucosaminyl-[heparan sulfate](n) + 3'-phosphoadenylyl sulfate = 6-sulfo-alpha-D-glucosaminyl-[heparan sulfate](n) + adenosine 3',5'-bisphosphate + H(+)</text>
        <dbReference type="Rhea" id="RHEA:56604"/>
        <dbReference type="Rhea" id="RHEA-COMP:9830"/>
        <dbReference type="Rhea" id="RHEA-COMP:14621"/>
        <dbReference type="ChEBI" id="CHEBI:15378"/>
        <dbReference type="ChEBI" id="CHEBI:58339"/>
        <dbReference type="ChEBI" id="CHEBI:58343"/>
        <dbReference type="ChEBI" id="CHEBI:58388"/>
        <dbReference type="ChEBI" id="CHEBI:140604"/>
    </reaction>
</comment>
<dbReference type="Proteomes" id="UP000678393">
    <property type="component" value="Unassembled WGS sequence"/>
</dbReference>
<feature type="non-terminal residue" evidence="9">
    <location>
        <position position="1"/>
    </location>
</feature>
<name>A0A8S3ZD18_9EUPU</name>
<dbReference type="PANTHER" id="PTHR12812:SF0">
    <property type="entry name" value="HEPARAN-SULFATE 6-O-SULFOTRANSFERASE"/>
    <property type="match status" value="1"/>
</dbReference>
<comment type="subcellular location">
    <subcellularLocation>
        <location evidence="1">Membrane</location>
        <topology evidence="1">Single-pass membrane protein</topology>
    </subcellularLocation>
    <subcellularLocation>
        <location evidence="8">Membrane</location>
        <topology evidence="8">Single-pass type II membrane protein</topology>
    </subcellularLocation>
</comment>
<sequence length="117" mass="14027">KMCECLNKHGQDWMVNRHCNGWICGLHPGFMELRSCVDLWFSSQVNENRTRNYFFVTMIRDPVARFISEWLHVRRGSTWKESRLYCDGRDATMQEVPFCFKYGSWKHVSFENFVNCS</sequence>
<accession>A0A8S3ZD18</accession>
<feature type="non-terminal residue" evidence="9">
    <location>
        <position position="117"/>
    </location>
</feature>
<comment type="caution">
    <text evidence="9">The sequence shown here is derived from an EMBL/GenBank/DDBJ whole genome shotgun (WGS) entry which is preliminary data.</text>
</comment>
<comment type="function">
    <text evidence="8">6-O-sulfation enzyme which catalyzes the transfer of sulfate from 3'-phosphoadenosine 5'-phosphosulfate (PAPS) to position 6 of the N-sulfoglucosamine residue (GlcNS) of heparan sulfate.</text>
</comment>
<dbReference type="InterPro" id="IPR027417">
    <property type="entry name" value="P-loop_NTPase"/>
</dbReference>
<organism evidence="9 10">
    <name type="scientific">Candidula unifasciata</name>
    <dbReference type="NCBI Taxonomy" id="100452"/>
    <lineage>
        <taxon>Eukaryota</taxon>
        <taxon>Metazoa</taxon>
        <taxon>Spiralia</taxon>
        <taxon>Lophotrochozoa</taxon>
        <taxon>Mollusca</taxon>
        <taxon>Gastropoda</taxon>
        <taxon>Heterobranchia</taxon>
        <taxon>Euthyneura</taxon>
        <taxon>Panpulmonata</taxon>
        <taxon>Eupulmonata</taxon>
        <taxon>Stylommatophora</taxon>
        <taxon>Helicina</taxon>
        <taxon>Helicoidea</taxon>
        <taxon>Geomitridae</taxon>
        <taxon>Candidula</taxon>
    </lineage>
</organism>
<evidence type="ECO:0000256" key="5">
    <source>
        <dbReference type="ARBA" id="ARBA00022989"/>
    </source>
</evidence>
<dbReference type="EMBL" id="CAJHNH020002142">
    <property type="protein sequence ID" value="CAG5125720.1"/>
    <property type="molecule type" value="Genomic_DNA"/>
</dbReference>
<evidence type="ECO:0000256" key="4">
    <source>
        <dbReference type="ARBA" id="ARBA00022692"/>
    </source>
</evidence>
<keyword evidence="4" id="KW-0812">Transmembrane</keyword>
<evidence type="ECO:0000256" key="2">
    <source>
        <dbReference type="ARBA" id="ARBA00010109"/>
    </source>
</evidence>
<dbReference type="EC" id="2.8.2.-" evidence="8"/>
<keyword evidence="5" id="KW-1133">Transmembrane helix</keyword>
<evidence type="ECO:0000256" key="6">
    <source>
        <dbReference type="ARBA" id="ARBA00023136"/>
    </source>
</evidence>
<dbReference type="Gene3D" id="3.40.50.300">
    <property type="entry name" value="P-loop containing nucleotide triphosphate hydrolases"/>
    <property type="match status" value="1"/>
</dbReference>
<evidence type="ECO:0000256" key="1">
    <source>
        <dbReference type="ARBA" id="ARBA00004167"/>
    </source>
</evidence>
<evidence type="ECO:0000313" key="9">
    <source>
        <dbReference type="EMBL" id="CAG5125720.1"/>
    </source>
</evidence>
<dbReference type="GO" id="GO:0017095">
    <property type="term" value="F:heparan sulfate 6-sulfotransferase activity"/>
    <property type="evidence" value="ECO:0007669"/>
    <property type="project" value="TreeGrafter"/>
</dbReference>
<comment type="similarity">
    <text evidence="2 8">Belongs to the sulfotransferase 6 family.</text>
</comment>
<dbReference type="InterPro" id="IPR010635">
    <property type="entry name" value="Heparan_SO4-6-sulfoTrfase"/>
</dbReference>
<evidence type="ECO:0000256" key="3">
    <source>
        <dbReference type="ARBA" id="ARBA00022679"/>
    </source>
</evidence>
<dbReference type="SUPFAM" id="SSF52540">
    <property type="entry name" value="P-loop containing nucleoside triphosphate hydrolases"/>
    <property type="match status" value="1"/>
</dbReference>